<keyword evidence="3" id="KW-1185">Reference proteome</keyword>
<evidence type="ECO:0000313" key="2">
    <source>
        <dbReference type="EMBL" id="KAK9305049.1"/>
    </source>
</evidence>
<reference evidence="2 3" key="1">
    <citation type="submission" date="2024-05" db="EMBL/GenBank/DDBJ databases">
        <title>The nuclear and mitochondrial genome assemblies of Tetragonisca angustula (Apidae: Meliponini), a tiny yet remarkable pollinator in the Neotropics.</title>
        <authorList>
            <person name="Ferrari R."/>
            <person name="Ricardo P.C."/>
            <person name="Dias F.C."/>
            <person name="Araujo N.S."/>
            <person name="Soares D.O."/>
            <person name="Zhou Q.-S."/>
            <person name="Zhu C.-D."/>
            <person name="Coutinho L."/>
            <person name="Airas M.C."/>
            <person name="Batista T.M."/>
        </authorList>
    </citation>
    <scope>NUCLEOTIDE SEQUENCE [LARGE SCALE GENOMIC DNA]</scope>
    <source>
        <strain evidence="2">ASF017062</strain>
        <tissue evidence="2">Abdomen</tissue>
    </source>
</reference>
<dbReference type="AlphaFoldDB" id="A0AAW1A539"/>
<protein>
    <submittedName>
        <fullName evidence="2">Uncharacterized protein</fullName>
    </submittedName>
</protein>
<feature type="compositionally biased region" description="Basic and acidic residues" evidence="1">
    <location>
        <begin position="19"/>
        <end position="37"/>
    </location>
</feature>
<feature type="region of interest" description="Disordered" evidence="1">
    <location>
        <begin position="1"/>
        <end position="80"/>
    </location>
</feature>
<comment type="caution">
    <text evidence="2">The sequence shown here is derived from an EMBL/GenBank/DDBJ whole genome shotgun (WGS) entry which is preliminary data.</text>
</comment>
<evidence type="ECO:0000256" key="1">
    <source>
        <dbReference type="SAM" id="MobiDB-lite"/>
    </source>
</evidence>
<gene>
    <name evidence="2" type="ORF">QLX08_003747</name>
</gene>
<dbReference type="Proteomes" id="UP001432146">
    <property type="component" value="Unassembled WGS sequence"/>
</dbReference>
<sequence length="80" mass="8820">MLCDRWEEIEQSASTAGTKGEDAETRTAAREEGRRIGDGGAAASGEAEGRRRRRRCSGGSEERRCSPAMADRGWRYARDV</sequence>
<accession>A0AAW1A539</accession>
<name>A0AAW1A539_9HYME</name>
<organism evidence="2 3">
    <name type="scientific">Tetragonisca angustula</name>
    <dbReference type="NCBI Taxonomy" id="166442"/>
    <lineage>
        <taxon>Eukaryota</taxon>
        <taxon>Metazoa</taxon>
        <taxon>Ecdysozoa</taxon>
        <taxon>Arthropoda</taxon>
        <taxon>Hexapoda</taxon>
        <taxon>Insecta</taxon>
        <taxon>Pterygota</taxon>
        <taxon>Neoptera</taxon>
        <taxon>Endopterygota</taxon>
        <taxon>Hymenoptera</taxon>
        <taxon>Apocrita</taxon>
        <taxon>Aculeata</taxon>
        <taxon>Apoidea</taxon>
        <taxon>Anthophila</taxon>
        <taxon>Apidae</taxon>
        <taxon>Tetragonisca</taxon>
    </lineage>
</organism>
<evidence type="ECO:0000313" key="3">
    <source>
        <dbReference type="Proteomes" id="UP001432146"/>
    </source>
</evidence>
<dbReference type="EMBL" id="JAWNGG020000056">
    <property type="protein sequence ID" value="KAK9305049.1"/>
    <property type="molecule type" value="Genomic_DNA"/>
</dbReference>
<proteinExistence type="predicted"/>